<keyword evidence="2" id="KW-1133">Transmembrane helix</keyword>
<feature type="transmembrane region" description="Helical" evidence="2">
    <location>
        <begin position="37"/>
        <end position="56"/>
    </location>
</feature>
<feature type="transmembrane region" description="Helical" evidence="2">
    <location>
        <begin position="12"/>
        <end position="31"/>
    </location>
</feature>
<reference evidence="3 4" key="1">
    <citation type="submission" date="2017-09" db="EMBL/GenBank/DDBJ databases">
        <authorList>
            <person name="Ehlers B."/>
            <person name="Leendertz F.H."/>
        </authorList>
    </citation>
    <scope>NUCLEOTIDE SEQUENCE [LARGE SCALE GENOMIC DNA]</scope>
    <source>
        <strain evidence="3 4">CGMCC 4.7095</strain>
    </source>
</reference>
<protein>
    <recommendedName>
        <fullName evidence="5">Integral membrane protein</fullName>
    </recommendedName>
</protein>
<evidence type="ECO:0000256" key="2">
    <source>
        <dbReference type="SAM" id="Phobius"/>
    </source>
</evidence>
<dbReference type="RefSeq" id="WP_097229018.1">
    <property type="nucleotide sequence ID" value="NZ_OCNE01000001.1"/>
</dbReference>
<organism evidence="3 4">
    <name type="scientific">Streptomyces zhaozhouensis</name>
    <dbReference type="NCBI Taxonomy" id="1300267"/>
    <lineage>
        <taxon>Bacteria</taxon>
        <taxon>Bacillati</taxon>
        <taxon>Actinomycetota</taxon>
        <taxon>Actinomycetes</taxon>
        <taxon>Kitasatosporales</taxon>
        <taxon>Streptomycetaceae</taxon>
        <taxon>Streptomyces</taxon>
    </lineage>
</organism>
<dbReference type="Proteomes" id="UP000219072">
    <property type="component" value="Unassembled WGS sequence"/>
</dbReference>
<dbReference type="AlphaFoldDB" id="A0A286DIT3"/>
<accession>A0A286DIT3</accession>
<proteinExistence type="predicted"/>
<evidence type="ECO:0000256" key="1">
    <source>
        <dbReference type="SAM" id="MobiDB-lite"/>
    </source>
</evidence>
<dbReference type="OrthoDB" id="4328115at2"/>
<sequence length="227" mass="22936">MGRSTSGIRVLRAAVFAALCVMLSTGAHVLISGRPLPAPTVAVVTLGVFALAWALAGEGERGFASIAALLVPTQLAADTVFTAGQGACYGPGAAATPGPLRVFGLDVVCAGGDVGTPLTRLVAGGHQPLADAPGSASGPWLLLAAHVAVGLAAAGWLRGGERAVGRLLRAAGAATFRPLIVAWACVARRTEEPPRPARVSARPQRPTTPPLVHSLPRRGPPLARVAR</sequence>
<evidence type="ECO:0008006" key="5">
    <source>
        <dbReference type="Google" id="ProtNLM"/>
    </source>
</evidence>
<keyword evidence="4" id="KW-1185">Reference proteome</keyword>
<evidence type="ECO:0000313" key="4">
    <source>
        <dbReference type="Proteomes" id="UP000219072"/>
    </source>
</evidence>
<feature type="region of interest" description="Disordered" evidence="1">
    <location>
        <begin position="192"/>
        <end position="227"/>
    </location>
</feature>
<evidence type="ECO:0000313" key="3">
    <source>
        <dbReference type="EMBL" id="SOD58645.1"/>
    </source>
</evidence>
<keyword evidence="2" id="KW-0812">Transmembrane</keyword>
<dbReference type="EMBL" id="OCNE01000001">
    <property type="protein sequence ID" value="SOD58645.1"/>
    <property type="molecule type" value="Genomic_DNA"/>
</dbReference>
<gene>
    <name evidence="3" type="ORF">SAMN06297387_101252</name>
</gene>
<name>A0A286DIT3_9ACTN</name>
<keyword evidence="2" id="KW-0472">Membrane</keyword>